<dbReference type="GO" id="GO:0004315">
    <property type="term" value="F:3-oxoacyl-[acyl-carrier-protein] synthase activity"/>
    <property type="evidence" value="ECO:0007669"/>
    <property type="project" value="InterPro"/>
</dbReference>
<dbReference type="CDD" id="cd00830">
    <property type="entry name" value="KAS_III"/>
    <property type="match status" value="1"/>
</dbReference>
<dbReference type="Pfam" id="PF08541">
    <property type="entry name" value="ACP_syn_III_C"/>
    <property type="match status" value="1"/>
</dbReference>
<dbReference type="InterPro" id="IPR016039">
    <property type="entry name" value="Thiolase-like"/>
</dbReference>
<sequence>MGLSESDVARLKRSIGLDQRQIVSGDETTSDLCENSARVLMQGLGLSPADVQGLIFVTQTPDYAAPATAVSLQSRLGLPVTSMAFDVRFGCSGFVYGLGMAFSLVESGFHRVLLCVGDVASKLVDPTNHAVAPIMGDAGAAIMIERKPSKSHFQFYSDGTGARALIVPNSGIRKTPEDEGMPPLMHMDGAAVFNFTLQRVPSMINDILALGQKDASEIDYFVLHQPNRYIVKSIQKRLKVPDEKMPSDTQSRFGNQNSASIPGTISGFLSSSYSSERLTSLFAGFGIGLSWAAALVETDCIFSPPTIIGIRN</sequence>
<evidence type="ECO:0000313" key="6">
    <source>
        <dbReference type="Proteomes" id="UP000364291"/>
    </source>
</evidence>
<reference evidence="5 6" key="1">
    <citation type="submission" date="2019-08" db="EMBL/GenBank/DDBJ databases">
        <authorList>
            <person name="Peeters C."/>
        </authorList>
    </citation>
    <scope>NUCLEOTIDE SEQUENCE [LARGE SCALE GENOMIC DNA]</scope>
    <source>
        <strain evidence="5 6">LMG 18089</strain>
    </source>
</reference>
<evidence type="ECO:0000256" key="2">
    <source>
        <dbReference type="ARBA" id="ARBA00023315"/>
    </source>
</evidence>
<keyword evidence="1" id="KW-0808">Transferase</keyword>
<dbReference type="GO" id="GO:0044550">
    <property type="term" value="P:secondary metabolite biosynthetic process"/>
    <property type="evidence" value="ECO:0007669"/>
    <property type="project" value="TreeGrafter"/>
</dbReference>
<organism evidence="5 6">
    <name type="scientific">Pandoraea apista</name>
    <dbReference type="NCBI Taxonomy" id="93218"/>
    <lineage>
        <taxon>Bacteria</taxon>
        <taxon>Pseudomonadati</taxon>
        <taxon>Pseudomonadota</taxon>
        <taxon>Betaproteobacteria</taxon>
        <taxon>Burkholderiales</taxon>
        <taxon>Burkholderiaceae</taxon>
        <taxon>Pandoraea</taxon>
    </lineage>
</organism>
<evidence type="ECO:0000259" key="4">
    <source>
        <dbReference type="Pfam" id="PF08545"/>
    </source>
</evidence>
<name>A0A5E5NXU6_9BURK</name>
<dbReference type="Proteomes" id="UP000364291">
    <property type="component" value="Unassembled WGS sequence"/>
</dbReference>
<accession>A0A5E5NXU6</accession>
<gene>
    <name evidence="5" type="ORF">PAP18089_00059</name>
</gene>
<keyword evidence="2" id="KW-0012">Acyltransferase</keyword>
<evidence type="ECO:0000259" key="3">
    <source>
        <dbReference type="Pfam" id="PF08541"/>
    </source>
</evidence>
<dbReference type="PANTHER" id="PTHR34069">
    <property type="entry name" value="3-OXOACYL-[ACYL-CARRIER-PROTEIN] SYNTHASE 3"/>
    <property type="match status" value="1"/>
</dbReference>
<feature type="domain" description="Beta-ketoacyl-[acyl-carrier-protein] synthase III C-terminal" evidence="3">
    <location>
        <begin position="214"/>
        <end position="297"/>
    </location>
</feature>
<dbReference type="Pfam" id="PF08545">
    <property type="entry name" value="ACP_syn_III"/>
    <property type="match status" value="1"/>
</dbReference>
<dbReference type="InterPro" id="IPR013747">
    <property type="entry name" value="ACP_syn_III_C"/>
</dbReference>
<dbReference type="AlphaFoldDB" id="A0A5E5NXU6"/>
<feature type="domain" description="Beta-ketoacyl-[acyl-carrier-protein] synthase III N-terminal" evidence="4">
    <location>
        <begin position="85"/>
        <end position="158"/>
    </location>
</feature>
<dbReference type="PANTHER" id="PTHR34069:SF2">
    <property type="entry name" value="BETA-KETOACYL-[ACYL-CARRIER-PROTEIN] SYNTHASE III"/>
    <property type="match status" value="1"/>
</dbReference>
<evidence type="ECO:0000256" key="1">
    <source>
        <dbReference type="ARBA" id="ARBA00022679"/>
    </source>
</evidence>
<protein>
    <submittedName>
        <fullName evidence="5">Beta-ketoacyl-ACP reductase</fullName>
    </submittedName>
</protein>
<proteinExistence type="predicted"/>
<dbReference type="EMBL" id="CABPSX010000001">
    <property type="protein sequence ID" value="VVG69108.1"/>
    <property type="molecule type" value="Genomic_DNA"/>
</dbReference>
<dbReference type="Gene3D" id="3.40.47.10">
    <property type="match status" value="1"/>
</dbReference>
<evidence type="ECO:0000313" key="5">
    <source>
        <dbReference type="EMBL" id="VVG69108.1"/>
    </source>
</evidence>
<dbReference type="SUPFAM" id="SSF53901">
    <property type="entry name" value="Thiolase-like"/>
    <property type="match status" value="1"/>
</dbReference>
<dbReference type="GO" id="GO:0006633">
    <property type="term" value="P:fatty acid biosynthetic process"/>
    <property type="evidence" value="ECO:0007669"/>
    <property type="project" value="InterPro"/>
</dbReference>
<dbReference type="InterPro" id="IPR013751">
    <property type="entry name" value="ACP_syn_III_N"/>
</dbReference>